<dbReference type="InterPro" id="IPR039426">
    <property type="entry name" value="TonB-dep_rcpt-like"/>
</dbReference>
<dbReference type="NCBIfam" id="TIGR04057">
    <property type="entry name" value="SusC_RagA_signa"/>
    <property type="match status" value="1"/>
</dbReference>
<name>A0ABR9T767_9SPHI</name>
<sequence>MRKLRKGERYALWRGLADNLNKYIKRSLLRCAHRDDVESGRSEQVKVDLSKSYRPFKAIYKGNYNSSRTLFSLLMVWFVVLFSDAQAQSGRILGGEIRSAADGQMLEGVSVYTENGEKTSTDKEGTFSLRVSAIKGTVHIKHIGFAPQSIAYDETTTLLEIELVPSENQIDEVEVVSTGYQTIPKERATGSFEFVDNKRLNQTISGNIIDRLEHQVPGLLLDRNDNAPDKFLIRGRSSIFAEVQPLIVLDGFPYDGDLANINPNEIENVSVLKDAAAASIWGARAGNGVIVITTKRGKTGTPSISFNAITGLSEKPSYSTFSQISSADYIELERWLFEKDHYANDEQYHEWNYGHPPFTPVVELLRKQRDGILSADEVEREIDRFKGYDVRQDILRDLYQTGSRQQYALQIGQKTERSSYLFSTGYDQNRGNLVGNGDRRLNLRVNLESEVFKNIRISNALAYTNSLQFFGNNAGFRLGGTAPFANGGGKQAYPYARLRDNNGDPAYLYLDNNEQYVRDMQAIGLDWSYNPIEEIDRQRTENRVGDLLLNTGIIATPIKGLNLSVRYQFEDQITENGTIFKPDSYYARSYSNSFAQKDANAQLSYPVPQNGIWDTNGARRRVHQGRAQADWTKRWASSHDISLMGGWEIRNSVTTENTDRRYGYSEEFYGINPIIDYKTEYVLYNNEFMKQQIVNNKSVGKYTDNFLSMYFNGSYSFKDRYIATFSARKDEANLFGVNTNEKGTPLWSSGLRWKLSEEPFYKLSWLPSLSLRATYGQAGNISRNASALAVITLFNNSYTTPLPSASLDMLPNAMLRWEKVNTLNVALDFAISNNRLSGSVEYFDKLSKDLMGTSPMDPTLGRSSFFGNVAEMRAKGVDLRLNAILVDQKWKWTASLIGGYSNPRVTAYFMPVSPKGNTYVVRSGNSVSPVVGNPVFGLYSFPWKGLDPTHGSPLLMYEGEESNDYVNVYTNTALEDMVFHGSAQPTAYGSLHNRFSYRGLELSFMISYKTGYYFRRPALSYANLFSSWSGHGEYADRWQKPGDEEYTNVPSMVYPFNSYRESLYQYGSVNVLRGEHIRLENVRLNYDVPLNGLIRNYVKQLNAFMFLQNMPLVWLRNKDGIDPYFNQRLRDGMQWSFGLNFTL</sequence>
<evidence type="ECO:0000313" key="9">
    <source>
        <dbReference type="EMBL" id="MBE8721176.1"/>
    </source>
</evidence>
<dbReference type="Gene3D" id="2.40.170.20">
    <property type="entry name" value="TonB-dependent receptor, beta-barrel domain"/>
    <property type="match status" value="1"/>
</dbReference>
<organism evidence="9 10">
    <name type="scientific">Sphingobacterium pedocola</name>
    <dbReference type="NCBI Taxonomy" id="2082722"/>
    <lineage>
        <taxon>Bacteria</taxon>
        <taxon>Pseudomonadati</taxon>
        <taxon>Bacteroidota</taxon>
        <taxon>Sphingobacteriia</taxon>
        <taxon>Sphingobacteriales</taxon>
        <taxon>Sphingobacteriaceae</taxon>
        <taxon>Sphingobacterium</taxon>
    </lineage>
</organism>
<evidence type="ECO:0000256" key="5">
    <source>
        <dbReference type="ARBA" id="ARBA00023136"/>
    </source>
</evidence>
<keyword evidence="3 7" id="KW-1134">Transmembrane beta strand</keyword>
<protein>
    <recommendedName>
        <fullName evidence="8">TonB-dependent receptor plug domain-containing protein</fullName>
    </recommendedName>
</protein>
<dbReference type="Proteomes" id="UP000618319">
    <property type="component" value="Unassembled WGS sequence"/>
</dbReference>
<dbReference type="SUPFAM" id="SSF56935">
    <property type="entry name" value="Porins"/>
    <property type="match status" value="1"/>
</dbReference>
<comment type="subcellular location">
    <subcellularLocation>
        <location evidence="1 7">Cell outer membrane</location>
        <topology evidence="1 7">Multi-pass membrane protein</topology>
    </subcellularLocation>
</comment>
<keyword evidence="6 7" id="KW-0998">Cell outer membrane</keyword>
<evidence type="ECO:0000256" key="6">
    <source>
        <dbReference type="ARBA" id="ARBA00023237"/>
    </source>
</evidence>
<evidence type="ECO:0000256" key="2">
    <source>
        <dbReference type="ARBA" id="ARBA00022448"/>
    </source>
</evidence>
<keyword evidence="4 7" id="KW-0812">Transmembrane</keyword>
<dbReference type="Gene3D" id="2.60.40.1120">
    <property type="entry name" value="Carboxypeptidase-like, regulatory domain"/>
    <property type="match status" value="1"/>
</dbReference>
<dbReference type="InterPro" id="IPR036942">
    <property type="entry name" value="Beta-barrel_TonB_sf"/>
</dbReference>
<comment type="caution">
    <text evidence="9">The sequence shown here is derived from an EMBL/GenBank/DDBJ whole genome shotgun (WGS) entry which is preliminary data.</text>
</comment>
<dbReference type="InterPro" id="IPR008969">
    <property type="entry name" value="CarboxyPept-like_regulatory"/>
</dbReference>
<keyword evidence="10" id="KW-1185">Reference proteome</keyword>
<dbReference type="NCBIfam" id="TIGR04056">
    <property type="entry name" value="OMP_RagA_SusC"/>
    <property type="match status" value="1"/>
</dbReference>
<dbReference type="InterPro" id="IPR023996">
    <property type="entry name" value="TonB-dep_OMP_SusC/RagA"/>
</dbReference>
<evidence type="ECO:0000313" key="10">
    <source>
        <dbReference type="Proteomes" id="UP000618319"/>
    </source>
</evidence>
<dbReference type="InterPro" id="IPR037066">
    <property type="entry name" value="Plug_dom_sf"/>
</dbReference>
<dbReference type="EMBL" id="PSKQ01000019">
    <property type="protein sequence ID" value="MBE8721176.1"/>
    <property type="molecule type" value="Genomic_DNA"/>
</dbReference>
<feature type="domain" description="TonB-dependent receptor plug" evidence="8">
    <location>
        <begin position="185"/>
        <end position="289"/>
    </location>
</feature>
<dbReference type="PROSITE" id="PS52016">
    <property type="entry name" value="TONB_DEPENDENT_REC_3"/>
    <property type="match status" value="1"/>
</dbReference>
<dbReference type="Pfam" id="PF13715">
    <property type="entry name" value="CarbopepD_reg_2"/>
    <property type="match status" value="1"/>
</dbReference>
<dbReference type="Gene3D" id="2.170.130.10">
    <property type="entry name" value="TonB-dependent receptor, plug domain"/>
    <property type="match status" value="1"/>
</dbReference>
<dbReference type="RefSeq" id="WP_196938403.1">
    <property type="nucleotide sequence ID" value="NZ_MU158689.1"/>
</dbReference>
<evidence type="ECO:0000256" key="7">
    <source>
        <dbReference type="PROSITE-ProRule" id="PRU01360"/>
    </source>
</evidence>
<keyword evidence="5 7" id="KW-0472">Membrane</keyword>
<dbReference type="InterPro" id="IPR012910">
    <property type="entry name" value="Plug_dom"/>
</dbReference>
<accession>A0ABR9T767</accession>
<dbReference type="Pfam" id="PF07715">
    <property type="entry name" value="Plug"/>
    <property type="match status" value="1"/>
</dbReference>
<evidence type="ECO:0000256" key="1">
    <source>
        <dbReference type="ARBA" id="ARBA00004571"/>
    </source>
</evidence>
<evidence type="ECO:0000256" key="3">
    <source>
        <dbReference type="ARBA" id="ARBA00022452"/>
    </source>
</evidence>
<proteinExistence type="inferred from homology"/>
<evidence type="ECO:0000256" key="4">
    <source>
        <dbReference type="ARBA" id="ARBA00022692"/>
    </source>
</evidence>
<dbReference type="InterPro" id="IPR023997">
    <property type="entry name" value="TonB-dep_OMP_SusC/RagA_CS"/>
</dbReference>
<evidence type="ECO:0000259" key="8">
    <source>
        <dbReference type="Pfam" id="PF07715"/>
    </source>
</evidence>
<comment type="similarity">
    <text evidence="7">Belongs to the TonB-dependent receptor family.</text>
</comment>
<gene>
    <name evidence="9" type="ORF">C4F40_10615</name>
</gene>
<dbReference type="SUPFAM" id="SSF49464">
    <property type="entry name" value="Carboxypeptidase regulatory domain-like"/>
    <property type="match status" value="1"/>
</dbReference>
<keyword evidence="2 7" id="KW-0813">Transport</keyword>
<reference evidence="9 10" key="1">
    <citation type="submission" date="2018-02" db="EMBL/GenBank/DDBJ databases">
        <title>Sphingobacterium KA21.</title>
        <authorList>
            <person name="Vasarhelyi B.M."/>
            <person name="Deshmukh S."/>
            <person name="Balint B."/>
            <person name="Kukolya J."/>
        </authorList>
    </citation>
    <scope>NUCLEOTIDE SEQUENCE [LARGE SCALE GENOMIC DNA]</scope>
    <source>
        <strain evidence="9 10">Ka21</strain>
    </source>
</reference>